<dbReference type="PANTHER" id="PTHR21666:SF289">
    <property type="entry name" value="L-ALA--D-GLU ENDOPEPTIDASE"/>
    <property type="match status" value="1"/>
</dbReference>
<evidence type="ECO:0000313" key="6">
    <source>
        <dbReference type="Proteomes" id="UP000320811"/>
    </source>
</evidence>
<feature type="coiled-coil region" evidence="2">
    <location>
        <begin position="49"/>
        <end position="132"/>
    </location>
</feature>
<dbReference type="Pfam" id="PF01551">
    <property type="entry name" value="Peptidase_M23"/>
    <property type="match status" value="1"/>
</dbReference>
<feature type="domain" description="M23ase beta-sheet core" evidence="4">
    <location>
        <begin position="384"/>
        <end position="476"/>
    </location>
</feature>
<evidence type="ECO:0000259" key="4">
    <source>
        <dbReference type="Pfam" id="PF01551"/>
    </source>
</evidence>
<proteinExistence type="predicted"/>
<dbReference type="InterPro" id="IPR011055">
    <property type="entry name" value="Dup_hybrid_motif"/>
</dbReference>
<dbReference type="OrthoDB" id="9815884at2"/>
<comment type="caution">
    <text evidence="5">The sequence shown here is derived from an EMBL/GenBank/DDBJ whole genome shotgun (WGS) entry which is preliminary data.</text>
</comment>
<accession>A0A561Q1J0</accession>
<dbReference type="Gene3D" id="2.70.70.10">
    <property type="entry name" value="Glucose Permease (Domain IIA)"/>
    <property type="match status" value="1"/>
</dbReference>
<evidence type="ECO:0000256" key="1">
    <source>
        <dbReference type="ARBA" id="ARBA00022729"/>
    </source>
</evidence>
<keyword evidence="6" id="KW-1185">Reference proteome</keyword>
<keyword evidence="1" id="KW-0732">Signal</keyword>
<organism evidence="5 6">
    <name type="scientific">Chitinophaga polysaccharea</name>
    <dbReference type="NCBI Taxonomy" id="1293035"/>
    <lineage>
        <taxon>Bacteria</taxon>
        <taxon>Pseudomonadati</taxon>
        <taxon>Bacteroidota</taxon>
        <taxon>Chitinophagia</taxon>
        <taxon>Chitinophagales</taxon>
        <taxon>Chitinophagaceae</taxon>
        <taxon>Chitinophaga</taxon>
    </lineage>
</organism>
<protein>
    <submittedName>
        <fullName evidence="5">Septal ring factor EnvC (AmiA/AmiB activator)</fullName>
    </submittedName>
</protein>
<dbReference type="CDD" id="cd12797">
    <property type="entry name" value="M23_peptidase"/>
    <property type="match status" value="1"/>
</dbReference>
<evidence type="ECO:0000256" key="3">
    <source>
        <dbReference type="SAM" id="MobiDB-lite"/>
    </source>
</evidence>
<reference evidence="5 6" key="1">
    <citation type="submission" date="2019-06" db="EMBL/GenBank/DDBJ databases">
        <title>Sorghum-associated microbial communities from plants grown in Nebraska, USA.</title>
        <authorList>
            <person name="Schachtman D."/>
        </authorList>
    </citation>
    <scope>NUCLEOTIDE SEQUENCE [LARGE SCALE GENOMIC DNA]</scope>
    <source>
        <strain evidence="5 6">1209</strain>
    </source>
</reference>
<feature type="compositionally biased region" description="Acidic residues" evidence="3">
    <location>
        <begin position="319"/>
        <end position="328"/>
    </location>
</feature>
<feature type="region of interest" description="Disordered" evidence="3">
    <location>
        <begin position="288"/>
        <end position="336"/>
    </location>
</feature>
<gene>
    <name evidence="5" type="ORF">FHW36_101165</name>
</gene>
<dbReference type="GO" id="GO:0004222">
    <property type="term" value="F:metalloendopeptidase activity"/>
    <property type="evidence" value="ECO:0007669"/>
    <property type="project" value="TreeGrafter"/>
</dbReference>
<dbReference type="Gene3D" id="6.10.250.3150">
    <property type="match status" value="1"/>
</dbReference>
<dbReference type="InterPro" id="IPR016047">
    <property type="entry name" value="M23ase_b-sheet_dom"/>
</dbReference>
<keyword evidence="2" id="KW-0175">Coiled coil</keyword>
<evidence type="ECO:0000313" key="5">
    <source>
        <dbReference type="EMBL" id="TWF44247.1"/>
    </source>
</evidence>
<dbReference type="EMBL" id="VIWO01000001">
    <property type="protein sequence ID" value="TWF44247.1"/>
    <property type="molecule type" value="Genomic_DNA"/>
</dbReference>
<dbReference type="Proteomes" id="UP000320811">
    <property type="component" value="Unassembled WGS sequence"/>
</dbReference>
<dbReference type="SUPFAM" id="SSF51261">
    <property type="entry name" value="Duplicated hybrid motif"/>
    <property type="match status" value="1"/>
</dbReference>
<sequence length="483" mass="54364">MKLKVLKGAFSFSLTNQMLFFLRKLIPLLMALWLLPAPLLAQRSKVQSRTVLENRKQELLKEIEAANKALQQTKKSTRQNLTLQRELEQKIASRNQQIASINKEISLIEGDISSTNNNVHTLEKEVDSLRARYAQLVVYAYKTRDSYNVLSFLFSATSFNDAIRRYQYLQQYRENRRRQAENLLSTRELLDQKLVVLQQQRAEKAGSLHQEQQQRVSLLADKKETDQTIAQLKDQEQDLQRQINKSKAEAKQVDQAIQEAIRREIIAAQKKAAAQALARKKAAEAKRRQLAAAREARRKAALAAAKKAHKKLPVKPVEEEKEEDDDDLPPAKTSTEDVLAATPEALSLSRDFESNRGRLPWPVDAGHITGHFGAGRIGKIEVDHNGVIIATGKGAAVKAIFDGEVIMVFMIPGAGYMVTLRHGKYFTNYVRLLDVRVSKGATVKRGQTLGVAATGGAGSGGEIELQIYRNTIKQNPERWIRSR</sequence>
<evidence type="ECO:0000256" key="2">
    <source>
        <dbReference type="SAM" id="Coils"/>
    </source>
</evidence>
<name>A0A561Q1J0_9BACT</name>
<dbReference type="InterPro" id="IPR050570">
    <property type="entry name" value="Cell_wall_metabolism_enzyme"/>
</dbReference>
<dbReference type="AlphaFoldDB" id="A0A561Q1J0"/>
<dbReference type="PANTHER" id="PTHR21666">
    <property type="entry name" value="PEPTIDASE-RELATED"/>
    <property type="match status" value="1"/>
</dbReference>
<feature type="compositionally biased region" description="Basic residues" evidence="3">
    <location>
        <begin position="296"/>
        <end position="313"/>
    </location>
</feature>